<proteinExistence type="predicted"/>
<dbReference type="EMBL" id="MU276017">
    <property type="protein sequence ID" value="KAI0043470.1"/>
    <property type="molecule type" value="Genomic_DNA"/>
</dbReference>
<name>A0ACB8RIQ0_9AGAM</name>
<comment type="caution">
    <text evidence="1">The sequence shown here is derived from an EMBL/GenBank/DDBJ whole genome shotgun (WGS) entry which is preliminary data.</text>
</comment>
<organism evidence="1 2">
    <name type="scientific">Auriscalpium vulgare</name>
    <dbReference type="NCBI Taxonomy" id="40419"/>
    <lineage>
        <taxon>Eukaryota</taxon>
        <taxon>Fungi</taxon>
        <taxon>Dikarya</taxon>
        <taxon>Basidiomycota</taxon>
        <taxon>Agaricomycotina</taxon>
        <taxon>Agaricomycetes</taxon>
        <taxon>Russulales</taxon>
        <taxon>Auriscalpiaceae</taxon>
        <taxon>Auriscalpium</taxon>
    </lineage>
</organism>
<accession>A0ACB8RIQ0</accession>
<protein>
    <submittedName>
        <fullName evidence="1">Uncharacterized protein</fullName>
    </submittedName>
</protein>
<sequence length="214" mass="23825">MPAPAVYVVVAIGTVAAIYAFKELIYDPHVHPKVQAWQETMAARRRARKERTRRTAPVSARAPADSDDDDVPLASIRRRGSRDSEGSATTPVELENLVASEVQEWRSGVDVGRNQAGLRLRRLPDSQASSTLGSSVSLLDESDVFSISHTPLEPTPLHRPTRRRRAEPGRRLHCLQSTYPPHFQPQACRRRPRCAAARRPASPRRAYPRPTATS</sequence>
<reference evidence="1" key="1">
    <citation type="submission" date="2021-02" db="EMBL/GenBank/DDBJ databases">
        <authorList>
            <consortium name="DOE Joint Genome Institute"/>
            <person name="Ahrendt S."/>
            <person name="Looney B.P."/>
            <person name="Miyauchi S."/>
            <person name="Morin E."/>
            <person name="Drula E."/>
            <person name="Courty P.E."/>
            <person name="Chicoki N."/>
            <person name="Fauchery L."/>
            <person name="Kohler A."/>
            <person name="Kuo A."/>
            <person name="Labutti K."/>
            <person name="Pangilinan J."/>
            <person name="Lipzen A."/>
            <person name="Riley R."/>
            <person name="Andreopoulos W."/>
            <person name="He G."/>
            <person name="Johnson J."/>
            <person name="Barry K.W."/>
            <person name="Grigoriev I.V."/>
            <person name="Nagy L."/>
            <person name="Hibbett D."/>
            <person name="Henrissat B."/>
            <person name="Matheny P.B."/>
            <person name="Labbe J."/>
            <person name="Martin F."/>
        </authorList>
    </citation>
    <scope>NUCLEOTIDE SEQUENCE</scope>
    <source>
        <strain evidence="1">FP105234-sp</strain>
    </source>
</reference>
<evidence type="ECO:0000313" key="1">
    <source>
        <dbReference type="EMBL" id="KAI0043470.1"/>
    </source>
</evidence>
<gene>
    <name evidence="1" type="ORF">FA95DRAFT_399177</name>
</gene>
<reference evidence="1" key="2">
    <citation type="journal article" date="2022" name="New Phytol.">
        <title>Evolutionary transition to the ectomycorrhizal habit in the genomes of a hyperdiverse lineage of mushroom-forming fungi.</title>
        <authorList>
            <person name="Looney B."/>
            <person name="Miyauchi S."/>
            <person name="Morin E."/>
            <person name="Drula E."/>
            <person name="Courty P.E."/>
            <person name="Kohler A."/>
            <person name="Kuo A."/>
            <person name="LaButti K."/>
            <person name="Pangilinan J."/>
            <person name="Lipzen A."/>
            <person name="Riley R."/>
            <person name="Andreopoulos W."/>
            <person name="He G."/>
            <person name="Johnson J."/>
            <person name="Nolan M."/>
            <person name="Tritt A."/>
            <person name="Barry K.W."/>
            <person name="Grigoriev I.V."/>
            <person name="Nagy L.G."/>
            <person name="Hibbett D."/>
            <person name="Henrissat B."/>
            <person name="Matheny P.B."/>
            <person name="Labbe J."/>
            <person name="Martin F.M."/>
        </authorList>
    </citation>
    <scope>NUCLEOTIDE SEQUENCE</scope>
    <source>
        <strain evidence="1">FP105234-sp</strain>
    </source>
</reference>
<dbReference type="Proteomes" id="UP000814033">
    <property type="component" value="Unassembled WGS sequence"/>
</dbReference>
<evidence type="ECO:0000313" key="2">
    <source>
        <dbReference type="Proteomes" id="UP000814033"/>
    </source>
</evidence>
<keyword evidence="2" id="KW-1185">Reference proteome</keyword>